<proteinExistence type="inferred from homology"/>
<dbReference type="InterPro" id="IPR005475">
    <property type="entry name" value="Transketolase-like_Pyr-bd"/>
</dbReference>
<evidence type="ECO:0000313" key="12">
    <source>
        <dbReference type="EMBL" id="MBD2739312.1"/>
    </source>
</evidence>
<evidence type="ECO:0000256" key="9">
    <source>
        <dbReference type="ARBA" id="ARBA00023229"/>
    </source>
</evidence>
<feature type="domain" description="Transketolase-like pyrimidine-binding" evidence="11">
    <location>
        <begin position="319"/>
        <end position="484"/>
    </location>
</feature>
<dbReference type="SMART" id="SM00861">
    <property type="entry name" value="Transket_pyr"/>
    <property type="match status" value="1"/>
</dbReference>
<comment type="subunit">
    <text evidence="3 10">Homodimer.</text>
</comment>
<evidence type="ECO:0000313" key="13">
    <source>
        <dbReference type="Proteomes" id="UP000637383"/>
    </source>
</evidence>
<dbReference type="SUPFAM" id="SSF52518">
    <property type="entry name" value="Thiamin diphosphate-binding fold (THDP-binding)"/>
    <property type="match status" value="2"/>
</dbReference>
<keyword evidence="9 10" id="KW-0414">Isoprene biosynthesis</keyword>
<evidence type="ECO:0000259" key="11">
    <source>
        <dbReference type="SMART" id="SM00861"/>
    </source>
</evidence>
<dbReference type="NCBIfam" id="NF003933">
    <property type="entry name" value="PRK05444.2-2"/>
    <property type="match status" value="1"/>
</dbReference>
<dbReference type="Pfam" id="PF02779">
    <property type="entry name" value="Transket_pyr"/>
    <property type="match status" value="1"/>
</dbReference>
<dbReference type="HAMAP" id="MF_00315">
    <property type="entry name" value="DXP_synth"/>
    <property type="match status" value="1"/>
</dbReference>
<dbReference type="RefSeq" id="WP_190959813.1">
    <property type="nucleotide sequence ID" value="NZ_JACJTU010000078.1"/>
</dbReference>
<feature type="binding site" evidence="10">
    <location>
        <position position="370"/>
    </location>
    <ligand>
        <name>thiamine diphosphate</name>
        <dbReference type="ChEBI" id="CHEBI:58937"/>
    </ligand>
</feature>
<evidence type="ECO:0000256" key="6">
    <source>
        <dbReference type="ARBA" id="ARBA00022842"/>
    </source>
</evidence>
<feature type="binding site" evidence="10">
    <location>
        <position position="144"/>
    </location>
    <ligand>
        <name>Mg(2+)</name>
        <dbReference type="ChEBI" id="CHEBI:18420"/>
    </ligand>
</feature>
<feature type="binding site" evidence="10">
    <location>
        <begin position="113"/>
        <end position="115"/>
    </location>
    <ligand>
        <name>thiamine diphosphate</name>
        <dbReference type="ChEBI" id="CHEBI:58937"/>
    </ligand>
</feature>
<dbReference type="Proteomes" id="UP000637383">
    <property type="component" value="Unassembled WGS sequence"/>
</dbReference>
<reference evidence="12 13" key="1">
    <citation type="journal article" date="2020" name="ISME J.">
        <title>Comparative genomics reveals insights into cyanobacterial evolution and habitat adaptation.</title>
        <authorList>
            <person name="Chen M.Y."/>
            <person name="Teng W.K."/>
            <person name="Zhao L."/>
            <person name="Hu C.X."/>
            <person name="Zhou Y.K."/>
            <person name="Han B.P."/>
            <person name="Song L.R."/>
            <person name="Shu W.S."/>
        </authorList>
    </citation>
    <scope>NUCLEOTIDE SEQUENCE [LARGE SCALE GENOMIC DNA]</scope>
    <source>
        <strain evidence="12 13">FACHB-159</strain>
    </source>
</reference>
<sequence>MHLSEITHPNQLHGLSVRQLQQIARQIRDKHLQTVAVNGGHLGPGLGVVELTLGLYQTLDLDRDKVVWDVGHQAYPHKLLTGRYDSFHSLRQKGGVAGYLKRCENKFDHFGAGHASTSISAALGMALARDLKGEKFKAVAVIGDGALTGGMALEAINHAGHLPKTNLLVVLNDNEMSISPNVGAIPRYLNKMRLSPPVQFIKDNFEEQFKQIPFVGESLSPELGRIKEGMKRLAVPKVGAVFEELGFTYIGPVDGHNLEELIATFQQAHQIPGPVLVHVATVKGKGYEIAEQDQVGYHAQSPFNLVTGKAIPSNKPKPPAYAKVFSHTLVKLAEQNPKIVGITAAMATGTGLDKLQAKLPNQYIDVGIAEQHAVTLAAGLATEGMRPIAAIYSTFLQRAYDQIVHDVCIQNLPVFFCLDRAGIVGADGPTHQGMYDIAYLRCIPNMVLMAPKDEAELQRMMVTGVNHTSGPIAMRYPRGNGYGVPLMEEGWEPLEIGKSEILRTGDDVLIVGYGTMVYPGMQAAEILSEHGIEATVINARFAKPLDTELILPLAKKIGRVVTLEEGCVMGGFGSAIAEALLDADILVPVKRFGVPDVLVDHAEPNESKTELGLTSHQIAERVLEAFFKKQVSAVV</sequence>
<dbReference type="InterPro" id="IPR020826">
    <property type="entry name" value="Transketolase_BS"/>
</dbReference>
<dbReference type="InterPro" id="IPR009014">
    <property type="entry name" value="Transketo_C/PFOR_II"/>
</dbReference>
<dbReference type="EMBL" id="JACJTU010000078">
    <property type="protein sequence ID" value="MBD2739312.1"/>
    <property type="molecule type" value="Genomic_DNA"/>
</dbReference>
<evidence type="ECO:0000256" key="5">
    <source>
        <dbReference type="ARBA" id="ARBA00022723"/>
    </source>
</evidence>
<dbReference type="InterPro" id="IPR033248">
    <property type="entry name" value="Transketolase_C"/>
</dbReference>
<keyword evidence="7 10" id="KW-0784">Thiamine biosynthesis</keyword>
<organism evidence="12 13">
    <name type="scientific">Nostoc paludosum FACHB-159</name>
    <dbReference type="NCBI Taxonomy" id="2692908"/>
    <lineage>
        <taxon>Bacteria</taxon>
        <taxon>Bacillati</taxon>
        <taxon>Cyanobacteriota</taxon>
        <taxon>Cyanophyceae</taxon>
        <taxon>Nostocales</taxon>
        <taxon>Nostocaceae</taxon>
        <taxon>Nostoc</taxon>
    </lineage>
</organism>
<evidence type="ECO:0000256" key="4">
    <source>
        <dbReference type="ARBA" id="ARBA00022679"/>
    </source>
</evidence>
<dbReference type="PANTHER" id="PTHR43322">
    <property type="entry name" value="1-D-DEOXYXYLULOSE 5-PHOSPHATE SYNTHASE-RELATED"/>
    <property type="match status" value="1"/>
</dbReference>
<comment type="similarity">
    <text evidence="2 10">Belongs to the transketolase family. DXPS subfamily.</text>
</comment>
<dbReference type="Gene3D" id="3.40.50.970">
    <property type="match status" value="2"/>
</dbReference>
<evidence type="ECO:0000256" key="1">
    <source>
        <dbReference type="ARBA" id="ARBA00004980"/>
    </source>
</evidence>
<comment type="pathway">
    <text evidence="1 10">Metabolic intermediate biosynthesis; 1-deoxy-D-xylulose 5-phosphate biosynthesis; 1-deoxy-D-xylulose 5-phosphate from D-glyceraldehyde 3-phosphate and pyruvate: step 1/1.</text>
</comment>
<dbReference type="EC" id="2.2.1.7" evidence="10"/>
<dbReference type="PANTHER" id="PTHR43322:SF5">
    <property type="entry name" value="1-DEOXY-D-XYLULOSE-5-PHOSPHATE SYNTHASE, CHLOROPLASTIC"/>
    <property type="match status" value="1"/>
</dbReference>
<dbReference type="GO" id="GO:0008661">
    <property type="term" value="F:1-deoxy-D-xylulose-5-phosphate synthase activity"/>
    <property type="evidence" value="ECO:0007669"/>
    <property type="project" value="UniProtKB-EC"/>
</dbReference>
<dbReference type="InterPro" id="IPR049557">
    <property type="entry name" value="Transketolase_CS"/>
</dbReference>
<dbReference type="Pfam" id="PF02780">
    <property type="entry name" value="Transketolase_C"/>
    <property type="match status" value="1"/>
</dbReference>
<name>A0ABR8KN22_9NOSO</name>
<dbReference type="PROSITE" id="PS00802">
    <property type="entry name" value="TRANSKETOLASE_2"/>
    <property type="match status" value="1"/>
</dbReference>
<feature type="binding site" evidence="10">
    <location>
        <position position="174"/>
    </location>
    <ligand>
        <name>thiamine diphosphate</name>
        <dbReference type="ChEBI" id="CHEBI:58937"/>
    </ligand>
</feature>
<dbReference type="InterPro" id="IPR029061">
    <property type="entry name" value="THDP-binding"/>
</dbReference>
<feature type="binding site" evidence="10">
    <location>
        <begin position="145"/>
        <end position="146"/>
    </location>
    <ligand>
        <name>thiamine diphosphate</name>
        <dbReference type="ChEBI" id="CHEBI:58937"/>
    </ligand>
</feature>
<comment type="caution">
    <text evidence="12">The sequence shown here is derived from an EMBL/GenBank/DDBJ whole genome shotgun (WGS) entry which is preliminary data.</text>
</comment>
<feature type="binding site" evidence="10">
    <location>
        <position position="174"/>
    </location>
    <ligand>
        <name>Mg(2+)</name>
        <dbReference type="ChEBI" id="CHEBI:18420"/>
    </ligand>
</feature>
<evidence type="ECO:0000256" key="7">
    <source>
        <dbReference type="ARBA" id="ARBA00022977"/>
    </source>
</evidence>
<dbReference type="NCBIfam" id="TIGR00204">
    <property type="entry name" value="dxs"/>
    <property type="match status" value="1"/>
</dbReference>
<keyword evidence="5 10" id="KW-0479">Metal-binding</keyword>
<feature type="binding site" evidence="10">
    <location>
        <position position="72"/>
    </location>
    <ligand>
        <name>thiamine diphosphate</name>
        <dbReference type="ChEBI" id="CHEBI:58937"/>
    </ligand>
</feature>
<comment type="catalytic activity">
    <reaction evidence="10">
        <text>D-glyceraldehyde 3-phosphate + pyruvate + H(+) = 1-deoxy-D-xylulose 5-phosphate + CO2</text>
        <dbReference type="Rhea" id="RHEA:12605"/>
        <dbReference type="ChEBI" id="CHEBI:15361"/>
        <dbReference type="ChEBI" id="CHEBI:15378"/>
        <dbReference type="ChEBI" id="CHEBI:16526"/>
        <dbReference type="ChEBI" id="CHEBI:57792"/>
        <dbReference type="ChEBI" id="CHEBI:59776"/>
        <dbReference type="EC" id="2.2.1.7"/>
    </reaction>
</comment>
<evidence type="ECO:0000256" key="3">
    <source>
        <dbReference type="ARBA" id="ARBA00011738"/>
    </source>
</evidence>
<dbReference type="SUPFAM" id="SSF52922">
    <property type="entry name" value="TK C-terminal domain-like"/>
    <property type="match status" value="1"/>
</dbReference>
<dbReference type="Gene3D" id="3.40.50.920">
    <property type="match status" value="1"/>
</dbReference>
<accession>A0ABR8KN22</accession>
<evidence type="ECO:0000256" key="8">
    <source>
        <dbReference type="ARBA" id="ARBA00023052"/>
    </source>
</evidence>
<feature type="binding site" evidence="10">
    <location>
        <position position="287"/>
    </location>
    <ligand>
        <name>thiamine diphosphate</name>
        <dbReference type="ChEBI" id="CHEBI:58937"/>
    </ligand>
</feature>
<evidence type="ECO:0000256" key="2">
    <source>
        <dbReference type="ARBA" id="ARBA00011081"/>
    </source>
</evidence>
<comment type="cofactor">
    <cofactor evidence="10">
        <name>thiamine diphosphate</name>
        <dbReference type="ChEBI" id="CHEBI:58937"/>
    </cofactor>
    <text evidence="10">Binds 1 thiamine pyrophosphate per subunit.</text>
</comment>
<keyword evidence="13" id="KW-1185">Reference proteome</keyword>
<dbReference type="CDD" id="cd02007">
    <property type="entry name" value="TPP_DXS"/>
    <property type="match status" value="1"/>
</dbReference>
<keyword evidence="8 10" id="KW-0786">Thiamine pyrophosphate</keyword>
<evidence type="ECO:0000256" key="10">
    <source>
        <dbReference type="HAMAP-Rule" id="MF_00315"/>
    </source>
</evidence>
<keyword evidence="4 10" id="KW-0808">Transferase</keyword>
<dbReference type="CDD" id="cd07033">
    <property type="entry name" value="TPP_PYR_DXS_TK_like"/>
    <property type="match status" value="1"/>
</dbReference>
<dbReference type="Pfam" id="PF13292">
    <property type="entry name" value="DXP_synthase_N"/>
    <property type="match status" value="1"/>
</dbReference>
<keyword evidence="6 10" id="KW-0460">Magnesium</keyword>
<gene>
    <name evidence="10" type="primary">dxs</name>
    <name evidence="12" type="ORF">H6H03_36565</name>
</gene>
<comment type="function">
    <text evidence="10">Catalyzes the acyloin condensation reaction between C atoms 2 and 3 of pyruvate and glyceraldehyde 3-phosphate to yield 1-deoxy-D-xylulose-5-phosphate (DXP).</text>
</comment>
<comment type="cofactor">
    <cofactor evidence="10">
        <name>Mg(2+)</name>
        <dbReference type="ChEBI" id="CHEBI:18420"/>
    </cofactor>
    <text evidence="10">Binds 1 Mg(2+) ion per subunit.</text>
</comment>
<dbReference type="InterPro" id="IPR005477">
    <property type="entry name" value="Dxylulose-5-P_synthase"/>
</dbReference>
<protein>
    <recommendedName>
        <fullName evidence="10">1-deoxy-D-xylulose-5-phosphate synthase</fullName>
        <ecNumber evidence="10">2.2.1.7</ecNumber>
    </recommendedName>
    <alternativeName>
        <fullName evidence="10">1-deoxyxylulose-5-phosphate synthase</fullName>
        <shortName evidence="10">DXP synthase</shortName>
        <shortName evidence="10">DXPS</shortName>
    </alternativeName>
</protein>
<dbReference type="PROSITE" id="PS00801">
    <property type="entry name" value="TRANSKETOLASE_1"/>
    <property type="match status" value="1"/>
</dbReference>